<evidence type="ECO:0000313" key="4">
    <source>
        <dbReference type="Proteomes" id="UP000024547"/>
    </source>
</evidence>
<reference evidence="2 5" key="2">
    <citation type="journal article" date="2018" name="Nat. Biotechnol.">
        <title>A standardized bacterial taxonomy based on genome phylogeny substantially revises the tree of life.</title>
        <authorList>
            <person name="Parks D.H."/>
            <person name="Chuvochina M."/>
            <person name="Waite D.W."/>
            <person name="Rinke C."/>
            <person name="Skarshewski A."/>
            <person name="Chaumeil P.A."/>
            <person name="Hugenholtz P."/>
        </authorList>
    </citation>
    <scope>NUCLEOTIDE SEQUENCE [LARGE SCALE GENOMIC DNA]</scope>
    <source>
        <strain evidence="2">UBA10378</strain>
    </source>
</reference>
<evidence type="ECO:0000313" key="3">
    <source>
        <dbReference type="EMBL" id="KCZ64818.1"/>
    </source>
</evidence>
<evidence type="ECO:0000256" key="1">
    <source>
        <dbReference type="SAM" id="SignalP"/>
    </source>
</evidence>
<name>A0A059EAZ0_9PROT</name>
<feature type="chain" id="PRO_5044537705" description="Tetratricopeptide repeat protein" evidence="1">
    <location>
        <begin position="18"/>
        <end position="338"/>
    </location>
</feature>
<dbReference type="EMBL" id="DOGS01000168">
    <property type="protein sequence ID" value="HBQ48858.1"/>
    <property type="molecule type" value="Genomic_DNA"/>
</dbReference>
<comment type="caution">
    <text evidence="3">The sequence shown here is derived from an EMBL/GenBank/DDBJ whole genome shotgun (WGS) entry which is preliminary data.</text>
</comment>
<keyword evidence="1" id="KW-0732">Signal</keyword>
<gene>
    <name evidence="2" type="ORF">DD728_08230</name>
    <name evidence="3" type="ORF">HY36_00165</name>
</gene>
<proteinExistence type="predicted"/>
<dbReference type="GeneID" id="92500044"/>
<dbReference type="STRING" id="1280948.HY36_00165"/>
<dbReference type="RefSeq" id="WP_035546631.1">
    <property type="nucleotide sequence ID" value="NZ_AWFH01000001.1"/>
</dbReference>
<protein>
    <recommendedName>
        <fullName evidence="6">Tetratricopeptide repeat protein</fullName>
    </recommendedName>
</protein>
<dbReference type="PATRIC" id="fig|1280948.3.peg.33"/>
<organism evidence="3 4">
    <name type="scientific">Hyphomonas atlantica</name>
    <dbReference type="NCBI Taxonomy" id="1280948"/>
    <lineage>
        <taxon>Bacteria</taxon>
        <taxon>Pseudomonadati</taxon>
        <taxon>Pseudomonadota</taxon>
        <taxon>Alphaproteobacteria</taxon>
        <taxon>Hyphomonadales</taxon>
        <taxon>Hyphomonadaceae</taxon>
        <taxon>Hyphomonas</taxon>
    </lineage>
</organism>
<dbReference type="Proteomes" id="UP000024547">
    <property type="component" value="Unassembled WGS sequence"/>
</dbReference>
<reference evidence="3 4" key="1">
    <citation type="journal article" date="2014" name="Antonie Van Leeuwenhoek">
        <title>Hyphomonas beringensis sp. nov. and Hyphomonas chukchiensis sp. nov., isolated from surface seawater of the Bering Sea and Chukchi Sea.</title>
        <authorList>
            <person name="Li C."/>
            <person name="Lai Q."/>
            <person name="Li G."/>
            <person name="Dong C."/>
            <person name="Wang J."/>
            <person name="Liao Y."/>
            <person name="Shao Z."/>
        </authorList>
    </citation>
    <scope>NUCLEOTIDE SEQUENCE [LARGE SCALE GENOMIC DNA]</scope>
    <source>
        <strain evidence="3 4">22II1-22F38</strain>
    </source>
</reference>
<feature type="signal peptide" evidence="1">
    <location>
        <begin position="1"/>
        <end position="17"/>
    </location>
</feature>
<evidence type="ECO:0000313" key="5">
    <source>
        <dbReference type="Proteomes" id="UP000263957"/>
    </source>
</evidence>
<dbReference type="EMBL" id="AWFH01000001">
    <property type="protein sequence ID" value="KCZ64818.1"/>
    <property type="molecule type" value="Genomic_DNA"/>
</dbReference>
<dbReference type="Proteomes" id="UP000263957">
    <property type="component" value="Unassembled WGS sequence"/>
</dbReference>
<keyword evidence="4" id="KW-1185">Reference proteome</keyword>
<evidence type="ECO:0000313" key="2">
    <source>
        <dbReference type="EMBL" id="HBQ48858.1"/>
    </source>
</evidence>
<sequence>MRHALLLLFPVLAAACATPGYDYQARMAPTFPQAAEYRDVLVGEFRGPAGYVAEEEFAAMLDQIVIDGEYWFTDPYGEPAGTYQGRVDIDSWEAETRFERKKRCVEYDGLFDCERRAVVETECREETVEVVVTAELIDHRTGRLVLRQEQLGGASRESCADIAEYPYNGEDLGVWGEPRYSSYDPYNAPIGMVEDATIEAVHRFRNDIAPYYQTMRAEIMTEGLTPEAQNDPRFAAAVKATKDGNFLGACAQWDELGREWTQSPSILHNLGACAEARGDMATAQMRYARAAELAQAIPLLEDKKAKSIFTALERVSGRRMDDQLINSILHPEESAPES</sequence>
<dbReference type="OrthoDB" id="7426733at2"/>
<dbReference type="eggNOG" id="COG0457">
    <property type="taxonomic scope" value="Bacteria"/>
</dbReference>
<evidence type="ECO:0008006" key="6">
    <source>
        <dbReference type="Google" id="ProtNLM"/>
    </source>
</evidence>
<dbReference type="PROSITE" id="PS51257">
    <property type="entry name" value="PROKAR_LIPOPROTEIN"/>
    <property type="match status" value="1"/>
</dbReference>
<accession>A0A059EAZ0</accession>
<dbReference type="AlphaFoldDB" id="A0A059EAZ0"/>